<dbReference type="RefSeq" id="WP_012007952.1">
    <property type="nucleotide sequence ID" value="NC_009840.1"/>
</dbReference>
<sequence>MIDVTSNILTLLSIDGFGLVNSYKLLSSLESIRTDNIIEALNRKKDFSISSAEWFAKKDKFLEKLDKSQEQKISAIPFTSNDYPKALMELNDFPLVIFVKGKSESLNFQNTLAIVGTRNPTKYTYDNAPEICNIFASRSQSVISGLAIGCDSIAHKAAIKMGIPTVAVLPNGLDEIYPKENANLASEIIDYGGCLVSEYLIGIKPSRYQFVARDRIQAGLSRVGLLLESSSKGGSMHCIRKLEKLRRKVSYLSPQEELKYDQCWSGNKSLKSSEKFTEIFPFSSEEEINKQINDLFFNTPFKKDFEQTSLF</sequence>
<evidence type="ECO:0000313" key="3">
    <source>
        <dbReference type="EMBL" id="ABV50883.1"/>
    </source>
</evidence>
<dbReference type="EMBL" id="CP000825">
    <property type="protein sequence ID" value="ABV50883.1"/>
    <property type="molecule type" value="Genomic_DNA"/>
</dbReference>
<reference evidence="3 4" key="1">
    <citation type="journal article" date="2007" name="PLoS Genet.">
        <title>Patterns and implications of gene gain and loss in the evolution of Prochlorococcus.</title>
        <authorList>
            <person name="Kettler G.C."/>
            <person name="Martiny A.C."/>
            <person name="Huang K."/>
            <person name="Zucker J."/>
            <person name="Coleman M.L."/>
            <person name="Rodrigue S."/>
            <person name="Chen F."/>
            <person name="Lapidus A."/>
            <person name="Ferriera S."/>
            <person name="Johnson J."/>
            <person name="Steglich C."/>
            <person name="Church G.M."/>
            <person name="Richardson P."/>
            <person name="Chisholm S.W."/>
        </authorList>
    </citation>
    <scope>NUCLEOTIDE SEQUENCE [LARGE SCALE GENOMIC DNA]</scope>
    <source>
        <strain evidence="3 4">MIT 9215</strain>
    </source>
</reference>
<dbReference type="KEGG" id="pmh:P9215_12681"/>
<dbReference type="PANTHER" id="PTHR43022">
    <property type="entry name" value="PROTEIN SMF"/>
    <property type="match status" value="1"/>
</dbReference>
<accession>A8G5K2</accession>
<gene>
    <name evidence="3" type="ordered locus">P9215_12681</name>
</gene>
<evidence type="ECO:0000259" key="2">
    <source>
        <dbReference type="Pfam" id="PF02481"/>
    </source>
</evidence>
<dbReference type="STRING" id="93060.P9215_12681"/>
<dbReference type="InterPro" id="IPR003488">
    <property type="entry name" value="DprA"/>
</dbReference>
<dbReference type="Proteomes" id="UP000002014">
    <property type="component" value="Chromosome"/>
</dbReference>
<dbReference type="OrthoDB" id="9785707at2"/>
<evidence type="ECO:0000313" key="4">
    <source>
        <dbReference type="Proteomes" id="UP000002014"/>
    </source>
</evidence>
<dbReference type="SUPFAM" id="SSF102405">
    <property type="entry name" value="MCP/YpsA-like"/>
    <property type="match status" value="1"/>
</dbReference>
<dbReference type="HOGENOM" id="CLU_029601_3_2_3"/>
<dbReference type="Gene3D" id="3.40.50.450">
    <property type="match status" value="1"/>
</dbReference>
<dbReference type="GO" id="GO:0009294">
    <property type="term" value="P:DNA-mediated transformation"/>
    <property type="evidence" value="ECO:0007669"/>
    <property type="project" value="InterPro"/>
</dbReference>
<organism evidence="3 4">
    <name type="scientific">Prochlorococcus marinus (strain MIT 9215)</name>
    <dbReference type="NCBI Taxonomy" id="93060"/>
    <lineage>
        <taxon>Bacteria</taxon>
        <taxon>Bacillati</taxon>
        <taxon>Cyanobacteriota</taxon>
        <taxon>Cyanophyceae</taxon>
        <taxon>Synechococcales</taxon>
        <taxon>Prochlorococcaceae</taxon>
        <taxon>Prochlorococcus</taxon>
    </lineage>
</organism>
<comment type="similarity">
    <text evidence="1">Belongs to the DprA/Smf family.</text>
</comment>
<dbReference type="AlphaFoldDB" id="A8G5K2"/>
<dbReference type="Pfam" id="PF02481">
    <property type="entry name" value="DNA_processg_A"/>
    <property type="match status" value="1"/>
</dbReference>
<feature type="domain" description="Smf/DprA SLOG" evidence="2">
    <location>
        <begin position="76"/>
        <end position="269"/>
    </location>
</feature>
<name>A8G5K2_PROM2</name>
<proteinExistence type="inferred from homology"/>
<dbReference type="InterPro" id="IPR057666">
    <property type="entry name" value="DrpA_SLOG"/>
</dbReference>
<dbReference type="PANTHER" id="PTHR43022:SF1">
    <property type="entry name" value="PROTEIN SMF"/>
    <property type="match status" value="1"/>
</dbReference>
<evidence type="ECO:0000256" key="1">
    <source>
        <dbReference type="ARBA" id="ARBA00006525"/>
    </source>
</evidence>
<dbReference type="eggNOG" id="COG0758">
    <property type="taxonomic scope" value="Bacteria"/>
</dbReference>
<protein>
    <submittedName>
        <fullName evidence="3">Predicted Rossmann fold nucleotide-binding protein involved in DNA uptake</fullName>
    </submittedName>
</protein>